<dbReference type="OrthoDB" id="2424604at2759"/>
<protein>
    <submittedName>
        <fullName evidence="1">Uncharacterized protein</fullName>
    </submittedName>
</protein>
<proteinExistence type="predicted"/>
<evidence type="ECO:0000313" key="2">
    <source>
        <dbReference type="Proteomes" id="UP000266861"/>
    </source>
</evidence>
<organism evidence="1 2">
    <name type="scientific">Diversispora epigaea</name>
    <dbReference type="NCBI Taxonomy" id="1348612"/>
    <lineage>
        <taxon>Eukaryota</taxon>
        <taxon>Fungi</taxon>
        <taxon>Fungi incertae sedis</taxon>
        <taxon>Mucoromycota</taxon>
        <taxon>Glomeromycotina</taxon>
        <taxon>Glomeromycetes</taxon>
        <taxon>Diversisporales</taxon>
        <taxon>Diversisporaceae</taxon>
        <taxon>Diversispora</taxon>
    </lineage>
</organism>
<name>A0A397I994_9GLOM</name>
<sequence length="237" mass="27218">MMINPKPLWIKIISDNGGHYHNSELMTIISHWYDWYNVEVRGWIFLEPGEAKTTVDSHHATIAHAIKRYIRIGCDLTEGENIETALQDLSGTSVSHIEPNRDMETLDQTNSRNNQKSKTIHGISKWFEWNWPVTGQFAGYIRARSLPHIGKWIDFSPAQISVTNRPSPIVSEPTKSNTPWTIPDPKKKDLELSMNNVMSETNKRENEIGLVNNKLVSNSELDAIRNNSKYLFLYFPV</sequence>
<gene>
    <name evidence="1" type="ORF">Glove_272g1</name>
</gene>
<dbReference type="AlphaFoldDB" id="A0A397I994"/>
<comment type="caution">
    <text evidence="1">The sequence shown here is derived from an EMBL/GenBank/DDBJ whole genome shotgun (WGS) entry which is preliminary data.</text>
</comment>
<dbReference type="EMBL" id="PQFF01000249">
    <property type="protein sequence ID" value="RHZ70346.1"/>
    <property type="molecule type" value="Genomic_DNA"/>
</dbReference>
<evidence type="ECO:0000313" key="1">
    <source>
        <dbReference type="EMBL" id="RHZ70346.1"/>
    </source>
</evidence>
<dbReference type="Proteomes" id="UP000266861">
    <property type="component" value="Unassembled WGS sequence"/>
</dbReference>
<keyword evidence="2" id="KW-1185">Reference proteome</keyword>
<reference evidence="1 2" key="1">
    <citation type="submission" date="2018-08" db="EMBL/GenBank/DDBJ databases">
        <title>Genome and evolution of the arbuscular mycorrhizal fungus Diversispora epigaea (formerly Glomus versiforme) and its bacterial endosymbionts.</title>
        <authorList>
            <person name="Sun X."/>
            <person name="Fei Z."/>
            <person name="Harrison M."/>
        </authorList>
    </citation>
    <scope>NUCLEOTIDE SEQUENCE [LARGE SCALE GENOMIC DNA]</scope>
    <source>
        <strain evidence="1 2">IT104</strain>
    </source>
</reference>
<accession>A0A397I994</accession>